<dbReference type="AlphaFoldDB" id="A0A2S9XLT5"/>
<evidence type="ECO:0000313" key="1">
    <source>
        <dbReference type="EMBL" id="PRP93690.1"/>
    </source>
</evidence>
<dbReference type="RefSeq" id="WP_106094860.1">
    <property type="nucleotide sequence ID" value="NZ_PVNL01000147.1"/>
</dbReference>
<name>A0A2S9XLT5_9BACT</name>
<proteinExistence type="predicted"/>
<organism evidence="1 2">
    <name type="scientific">Enhygromyxa salina</name>
    <dbReference type="NCBI Taxonomy" id="215803"/>
    <lineage>
        <taxon>Bacteria</taxon>
        <taxon>Pseudomonadati</taxon>
        <taxon>Myxococcota</taxon>
        <taxon>Polyangia</taxon>
        <taxon>Nannocystales</taxon>
        <taxon>Nannocystaceae</taxon>
        <taxon>Enhygromyxa</taxon>
    </lineage>
</organism>
<comment type="caution">
    <text evidence="1">The sequence shown here is derived from an EMBL/GenBank/DDBJ whole genome shotgun (WGS) entry which is preliminary data.</text>
</comment>
<accession>A0A2S9XLT5</accession>
<reference evidence="1 2" key="1">
    <citation type="submission" date="2018-03" db="EMBL/GenBank/DDBJ databases">
        <title>Draft Genome Sequences of the Obligatory Marine Myxobacteria Enhygromyxa salina SWB007.</title>
        <authorList>
            <person name="Poehlein A."/>
            <person name="Moghaddam J.A."/>
            <person name="Harms H."/>
            <person name="Alanjari M."/>
            <person name="Koenig G.M."/>
            <person name="Daniel R."/>
            <person name="Schaeberle T.F."/>
        </authorList>
    </citation>
    <scope>NUCLEOTIDE SEQUENCE [LARGE SCALE GENOMIC DNA]</scope>
    <source>
        <strain evidence="1 2">SWB007</strain>
    </source>
</reference>
<evidence type="ECO:0000313" key="2">
    <source>
        <dbReference type="Proteomes" id="UP000238823"/>
    </source>
</evidence>
<sequence>MPGPASDSDPLAPEQEDHDGAWVLNQIADELEAEGLEVEQLRDLTEELAIIERPPGLFRRVTKRARALAVEQWSHFVGELRESREAMALVRARGERELSEEERAMVREQMLDLVRLFPAGLIAAVNTALPVPGTSVFTPWLLVKLGLMPSRWRESHLLDQLRKQQLMLARTGHASQAERIGEVLLQLETEAEQRELIQRETRLLTHWDENGNGVWDEAELEAYGREVDKIRGFVVQHAARKRWFFEHEGEVYGAARLSELDDLEQAAGSLLVCFDGRTGWVALEHVLEGDVGE</sequence>
<dbReference type="Proteomes" id="UP000238823">
    <property type="component" value="Unassembled WGS sequence"/>
</dbReference>
<dbReference type="EMBL" id="PVNL01000147">
    <property type="protein sequence ID" value="PRP93690.1"/>
    <property type="molecule type" value="Genomic_DNA"/>
</dbReference>
<protein>
    <submittedName>
        <fullName evidence="1">Uncharacterized protein</fullName>
    </submittedName>
</protein>
<gene>
    <name evidence="1" type="ORF">ENSA7_81180</name>
</gene>